<reference evidence="1" key="1">
    <citation type="journal article" date="2023" name="bioRxiv">
        <title>Improved chromosome-level genome assembly for marigold (Tagetes erecta).</title>
        <authorList>
            <person name="Jiang F."/>
            <person name="Yuan L."/>
            <person name="Wang S."/>
            <person name="Wang H."/>
            <person name="Xu D."/>
            <person name="Wang A."/>
            <person name="Fan W."/>
        </authorList>
    </citation>
    <scope>NUCLEOTIDE SEQUENCE</scope>
    <source>
        <strain evidence="1">WSJ</strain>
        <tissue evidence="1">Leaf</tissue>
    </source>
</reference>
<sequence length="176" mass="19785">MKAKKHTAHNHKFTSPLDADQLRSSSESIWFGANDGTGDYNVNSSVVFDNVSKLNVKEIDVDRSMVDEVPNEISNLQNKEASAARFLAVDTPSANRHSNIALYQQTPFNNTALEKRIMDGDTIDLGVEDRYSMKRNLKEVYDVDESVDGSFSKQKKKAFIEEQIGKCKLLTPKLQN</sequence>
<comment type="caution">
    <text evidence="1">The sequence shown here is derived from an EMBL/GenBank/DDBJ whole genome shotgun (WGS) entry which is preliminary data.</text>
</comment>
<dbReference type="AlphaFoldDB" id="A0AAD8JRY7"/>
<protein>
    <submittedName>
        <fullName evidence="1">Uncharacterized protein</fullName>
    </submittedName>
</protein>
<evidence type="ECO:0000313" key="1">
    <source>
        <dbReference type="EMBL" id="KAK1407637.1"/>
    </source>
</evidence>
<keyword evidence="2" id="KW-1185">Reference proteome</keyword>
<proteinExistence type="predicted"/>
<gene>
    <name evidence="1" type="ORF">QVD17_39258</name>
</gene>
<accession>A0AAD8JRY7</accession>
<name>A0AAD8JRY7_TARER</name>
<dbReference type="EMBL" id="JAUHHV010000011">
    <property type="protein sequence ID" value="KAK1407637.1"/>
    <property type="molecule type" value="Genomic_DNA"/>
</dbReference>
<dbReference type="Proteomes" id="UP001229421">
    <property type="component" value="Unassembled WGS sequence"/>
</dbReference>
<evidence type="ECO:0000313" key="2">
    <source>
        <dbReference type="Proteomes" id="UP001229421"/>
    </source>
</evidence>
<organism evidence="1 2">
    <name type="scientific">Tagetes erecta</name>
    <name type="common">African marigold</name>
    <dbReference type="NCBI Taxonomy" id="13708"/>
    <lineage>
        <taxon>Eukaryota</taxon>
        <taxon>Viridiplantae</taxon>
        <taxon>Streptophyta</taxon>
        <taxon>Embryophyta</taxon>
        <taxon>Tracheophyta</taxon>
        <taxon>Spermatophyta</taxon>
        <taxon>Magnoliopsida</taxon>
        <taxon>eudicotyledons</taxon>
        <taxon>Gunneridae</taxon>
        <taxon>Pentapetalae</taxon>
        <taxon>asterids</taxon>
        <taxon>campanulids</taxon>
        <taxon>Asterales</taxon>
        <taxon>Asteraceae</taxon>
        <taxon>Asteroideae</taxon>
        <taxon>Heliantheae alliance</taxon>
        <taxon>Tageteae</taxon>
        <taxon>Tagetes</taxon>
    </lineage>
</organism>